<sequence length="112" mass="11486">MNQPALAASRGAGALLPAGHRCGASELPARERFFPVCLVLSGADALFGRPAWITALPITHRLEHLLQSLCGASASELSYFVVFVGLLALVPFGGLMPSADVSPTSGEAGRGA</sequence>
<dbReference type="Proteomes" id="UP000092659">
    <property type="component" value="Chromosome"/>
</dbReference>
<evidence type="ECO:0000313" key="2">
    <source>
        <dbReference type="EMBL" id="ANP51633.1"/>
    </source>
</evidence>
<accession>A0A1B1AYI2</accession>
<name>A0A1B1AYI2_9ACTN</name>
<protein>
    <submittedName>
        <fullName evidence="2">Uncharacterized protein</fullName>
    </submittedName>
</protein>
<dbReference type="Proteomes" id="UP001519309">
    <property type="component" value="Unassembled WGS sequence"/>
</dbReference>
<keyword evidence="1" id="KW-0812">Transmembrane</keyword>
<dbReference type="STRING" id="68214.AVL59_20335"/>
<keyword evidence="1" id="KW-1133">Transmembrane helix</keyword>
<dbReference type="EMBL" id="JAGGLP010000020">
    <property type="protein sequence ID" value="MBP2054263.1"/>
    <property type="molecule type" value="Genomic_DNA"/>
</dbReference>
<dbReference type="EMBL" id="CP016279">
    <property type="protein sequence ID" value="ANP51633.1"/>
    <property type="molecule type" value="Genomic_DNA"/>
</dbReference>
<evidence type="ECO:0000313" key="3">
    <source>
        <dbReference type="EMBL" id="MBP2054263.1"/>
    </source>
</evidence>
<evidence type="ECO:0000256" key="1">
    <source>
        <dbReference type="SAM" id="Phobius"/>
    </source>
</evidence>
<keyword evidence="5" id="KW-1185">Reference proteome</keyword>
<reference evidence="3 5" key="2">
    <citation type="submission" date="2021-03" db="EMBL/GenBank/DDBJ databases">
        <title>Genomic Encyclopedia of Type Strains, Phase IV (KMG-IV): sequencing the most valuable type-strain genomes for metagenomic binning, comparative biology and taxonomic classification.</title>
        <authorList>
            <person name="Goeker M."/>
        </authorList>
    </citation>
    <scope>NUCLEOTIDE SEQUENCE [LARGE SCALE GENOMIC DNA]</scope>
    <source>
        <strain evidence="3 5">DSM 40499</strain>
    </source>
</reference>
<feature type="transmembrane region" description="Helical" evidence="1">
    <location>
        <begin position="77"/>
        <end position="96"/>
    </location>
</feature>
<organism evidence="2 4">
    <name type="scientific">Streptomyces griseochromogenes</name>
    <dbReference type="NCBI Taxonomy" id="68214"/>
    <lineage>
        <taxon>Bacteria</taxon>
        <taxon>Bacillati</taxon>
        <taxon>Actinomycetota</taxon>
        <taxon>Actinomycetes</taxon>
        <taxon>Kitasatosporales</taxon>
        <taxon>Streptomycetaceae</taxon>
        <taxon>Streptomyces</taxon>
    </lineage>
</organism>
<reference evidence="2 4" key="1">
    <citation type="submission" date="2016-06" db="EMBL/GenBank/DDBJ databases">
        <title>Complete genome sequence of Streptomyces griseochromogenes ATCC 14511, the Blasticidin S producer.</title>
        <authorList>
            <person name="Wu L."/>
        </authorList>
    </citation>
    <scope>NUCLEOTIDE SEQUENCE [LARGE SCALE GENOMIC DNA]</scope>
    <source>
        <strain evidence="2 4">ATCC 14511</strain>
    </source>
</reference>
<evidence type="ECO:0000313" key="4">
    <source>
        <dbReference type="Proteomes" id="UP000092659"/>
    </source>
</evidence>
<evidence type="ECO:0000313" key="5">
    <source>
        <dbReference type="Proteomes" id="UP001519309"/>
    </source>
</evidence>
<dbReference type="KEGG" id="sgs:AVL59_20335"/>
<proteinExistence type="predicted"/>
<dbReference type="AlphaFoldDB" id="A0A1B1AYI2"/>
<keyword evidence="1" id="KW-0472">Membrane</keyword>
<dbReference type="RefSeq" id="WP_067306440.1">
    <property type="nucleotide sequence ID" value="NZ_CP016279.1"/>
</dbReference>
<gene>
    <name evidence="2" type="ORF">AVL59_20335</name>
    <name evidence="3" type="ORF">J2Z21_007266</name>
</gene>